<evidence type="ECO:0000256" key="1">
    <source>
        <dbReference type="SAM" id="Coils"/>
    </source>
</evidence>
<dbReference type="RefSeq" id="WP_075380635.1">
    <property type="nucleotide sequence ID" value="NZ_CP015367.1"/>
</dbReference>
<evidence type="ECO:0000313" key="8">
    <source>
        <dbReference type="Proteomes" id="UP000199140"/>
    </source>
</evidence>
<dbReference type="EMBL" id="CP015367">
    <property type="protein sequence ID" value="APT32027.1"/>
    <property type="molecule type" value="Genomic_DNA"/>
</dbReference>
<name>A0AAE8L8N6_9HYPH</name>
<sequence length="505" mass="55064">MLHDQDMKPSIGTVLRCMWKHKALMVLAVGAGIALFLSAYLLIAPVYEASTSLLVSQASENISDGSRKQLELITSQARIAESEDVVRGAINRVGLDKFKGVGQSRLPGLGGWLRQIVHGRRDTEEAVPENAGGKDSGISDIDLVASVLSRRLTVRTEPNSEVLKISFQYTDPRLTAAFVNAVAESFIERQIRLADTPGAIDFFREQKKRFNEEVEMRSRLLEHFSRRERMYSVEDERSLLLHRASDIAAALTATRSSLVDKQGQKGALVAQLRLLKPVTQSPFVSNLVENLGGDEKGRSPSRGPSENTAGAGDPPLLMVRVYQDSMVALLKVNSEIAGLLDLVKQQEQEISTVNRDLTTLVSKQTEFERLKRDVAQATLNAELYAKRTTEEQINADLRSAKLTNIRVIQSATTPLRAVFPNGAQFLGLGVVFGLILGASASLMLEMYGPRPVSDATAPDAPAAPGRFTAAHASTPGAQANELLRKASAYFAMADLKRRARTQSGS</sequence>
<evidence type="ECO:0000256" key="2">
    <source>
        <dbReference type="SAM" id="MobiDB-lite"/>
    </source>
</evidence>
<keyword evidence="7" id="KW-1185">Reference proteome</keyword>
<reference evidence="6 8" key="2">
    <citation type="submission" date="2016-10" db="EMBL/GenBank/DDBJ databases">
        <authorList>
            <person name="Varghese N."/>
            <person name="Submissions S."/>
        </authorList>
    </citation>
    <scope>NUCLEOTIDE SEQUENCE [LARGE SCALE GENOMIC DNA]</scope>
    <source>
        <strain evidence="6 8">CBMB27</strain>
    </source>
</reference>
<dbReference type="KEGG" id="mphy:MCBMB27_02736"/>
<keyword evidence="1" id="KW-0175">Coiled coil</keyword>
<feature type="transmembrane region" description="Helical" evidence="3">
    <location>
        <begin position="24"/>
        <end position="47"/>
    </location>
</feature>
<feature type="domain" description="Tyrosine-protein kinase G-rich" evidence="4">
    <location>
        <begin position="364"/>
        <end position="443"/>
    </location>
</feature>
<protein>
    <submittedName>
        <fullName evidence="6">Uncharacterized protein involved in exopolysaccharide biosynthesis</fullName>
    </submittedName>
</protein>
<dbReference type="PANTHER" id="PTHR32309">
    <property type="entry name" value="TYROSINE-PROTEIN KINASE"/>
    <property type="match status" value="1"/>
</dbReference>
<dbReference type="Pfam" id="PF13807">
    <property type="entry name" value="GNVR"/>
    <property type="match status" value="1"/>
</dbReference>
<proteinExistence type="predicted"/>
<evidence type="ECO:0000313" key="7">
    <source>
        <dbReference type="Proteomes" id="UP000185487"/>
    </source>
</evidence>
<dbReference type="InterPro" id="IPR050445">
    <property type="entry name" value="Bact_polysacc_biosynth/exp"/>
</dbReference>
<feature type="region of interest" description="Disordered" evidence="2">
    <location>
        <begin position="289"/>
        <end position="314"/>
    </location>
</feature>
<evidence type="ECO:0000313" key="6">
    <source>
        <dbReference type="EMBL" id="SFH44213.1"/>
    </source>
</evidence>
<evidence type="ECO:0000313" key="5">
    <source>
        <dbReference type="EMBL" id="APT32027.1"/>
    </source>
</evidence>
<dbReference type="InterPro" id="IPR032807">
    <property type="entry name" value="GNVR"/>
</dbReference>
<organism evidence="6 8">
    <name type="scientific">Methylobacterium phyllosphaerae</name>
    <dbReference type="NCBI Taxonomy" id="418223"/>
    <lineage>
        <taxon>Bacteria</taxon>
        <taxon>Pseudomonadati</taxon>
        <taxon>Pseudomonadota</taxon>
        <taxon>Alphaproteobacteria</taxon>
        <taxon>Hyphomicrobiales</taxon>
        <taxon>Methylobacteriaceae</taxon>
        <taxon>Methylobacterium</taxon>
    </lineage>
</organism>
<dbReference type="Proteomes" id="UP000199140">
    <property type="component" value="Unassembled WGS sequence"/>
</dbReference>
<dbReference type="EMBL" id="FOPK01000025">
    <property type="protein sequence ID" value="SFH44213.1"/>
    <property type="molecule type" value="Genomic_DNA"/>
</dbReference>
<dbReference type="Proteomes" id="UP000185487">
    <property type="component" value="Chromosome"/>
</dbReference>
<feature type="coiled-coil region" evidence="1">
    <location>
        <begin position="329"/>
        <end position="380"/>
    </location>
</feature>
<accession>A0AAE8L8N6</accession>
<dbReference type="AlphaFoldDB" id="A0AAE8L8N6"/>
<gene>
    <name evidence="5" type="ORF">MCBMB27_02736</name>
    <name evidence="6" type="ORF">SAMN05192567_12525</name>
</gene>
<keyword evidence="3" id="KW-0812">Transmembrane</keyword>
<evidence type="ECO:0000259" key="4">
    <source>
        <dbReference type="Pfam" id="PF13807"/>
    </source>
</evidence>
<keyword evidence="3" id="KW-0472">Membrane</keyword>
<keyword evidence="3" id="KW-1133">Transmembrane helix</keyword>
<evidence type="ECO:0000256" key="3">
    <source>
        <dbReference type="SAM" id="Phobius"/>
    </source>
</evidence>
<dbReference type="PANTHER" id="PTHR32309:SF31">
    <property type="entry name" value="CAPSULAR EXOPOLYSACCHARIDE FAMILY"/>
    <property type="match status" value="1"/>
</dbReference>
<reference evidence="5 7" key="1">
    <citation type="submission" date="2016-04" db="EMBL/GenBank/DDBJ databases">
        <title>Complete genome sequencing and analysis of CBMB27, Methylobacterium phyllosphaerae isolated from leaf tissues of rice (Oryza sativa L.).</title>
        <authorList>
            <person name="Lee Y."/>
            <person name="Hwangbo K."/>
            <person name="Chung H."/>
            <person name="Yoo J."/>
            <person name="Kim K.Y."/>
            <person name="Sa T.M."/>
            <person name="Um Y."/>
            <person name="Madhaiyan M."/>
        </authorList>
    </citation>
    <scope>NUCLEOTIDE SEQUENCE [LARGE SCALE GENOMIC DNA]</scope>
    <source>
        <strain evidence="5 7">CBMB27</strain>
    </source>
</reference>
<feature type="transmembrane region" description="Helical" evidence="3">
    <location>
        <begin position="425"/>
        <end position="444"/>
    </location>
</feature>